<dbReference type="RefSeq" id="WP_008611950.1">
    <property type="nucleotide sequence ID" value="NZ_JH651379.1"/>
</dbReference>
<dbReference type="AlphaFoldDB" id="I3C4Z6"/>
<evidence type="ECO:0008006" key="4">
    <source>
        <dbReference type="Google" id="ProtNLM"/>
    </source>
</evidence>
<dbReference type="OrthoDB" id="1404627at2"/>
<keyword evidence="1" id="KW-0175">Coiled coil</keyword>
<reference evidence="2 3" key="1">
    <citation type="submission" date="2012-02" db="EMBL/GenBank/DDBJ databases">
        <title>Improved High-Quality Draft genome of Joostella marina DSM 19592.</title>
        <authorList>
            <consortium name="US DOE Joint Genome Institute (JGI-PGF)"/>
            <person name="Lucas S."/>
            <person name="Copeland A."/>
            <person name="Lapidus A."/>
            <person name="Bruce D."/>
            <person name="Goodwin L."/>
            <person name="Pitluck S."/>
            <person name="Peters L."/>
            <person name="Chertkov O."/>
            <person name="Ovchinnikova G."/>
            <person name="Kyrpides N."/>
            <person name="Mavromatis K."/>
            <person name="Detter J.C."/>
            <person name="Han C."/>
            <person name="Land M."/>
            <person name="Hauser L."/>
            <person name="Markowitz V."/>
            <person name="Cheng J.-F."/>
            <person name="Hugenholtz P."/>
            <person name="Woyke T."/>
            <person name="Wu D."/>
            <person name="Tindall B."/>
            <person name="Brambilla E."/>
            <person name="Klenk H.-P."/>
            <person name="Eisen J.A."/>
        </authorList>
    </citation>
    <scope>NUCLEOTIDE SEQUENCE [LARGE SCALE GENOMIC DNA]</scope>
    <source>
        <strain evidence="2 3">DSM 19592</strain>
    </source>
</reference>
<evidence type="ECO:0000313" key="2">
    <source>
        <dbReference type="EMBL" id="EIJ38689.1"/>
    </source>
</evidence>
<evidence type="ECO:0000313" key="3">
    <source>
        <dbReference type="Proteomes" id="UP000004690"/>
    </source>
</evidence>
<dbReference type="EMBL" id="JH651379">
    <property type="protein sequence ID" value="EIJ38689.1"/>
    <property type="molecule type" value="Genomic_DNA"/>
</dbReference>
<dbReference type="Proteomes" id="UP000004690">
    <property type="component" value="Unassembled WGS sequence"/>
</dbReference>
<sequence>MYITITAQSLSGNFGQSATAFVDYLEKENEGKPMPELEHFFDQHHNEISAEEVIKEIDNNTAKLKKSEPKFYSITLNPSQGELKAIGDSPEALKQYTREAMKAYAKAFNREIDGKPVSINDIKYFAKVERQRTFKGSDKEIQENQPYATKILELKQQVRSIQRGETAGNIKKLQKAIERLEREAPHQLNGKRIVRDMPKPGPQSHIHIIVSRKDASNRYSLSPGSKYKASEVEMNGKTVKRGFDRDAFYRNAEKTFDNLFKYKRNYVESYTARKTFLKDPKLYFSMITKLPTNERAMAFKLLQKTGINTSLLSIPTNKLQLTMKAINTLKRGIGKAIESGSIGI</sequence>
<dbReference type="HOGENOM" id="CLU_069583_0_0_10"/>
<dbReference type="Pfam" id="PF18976">
    <property type="entry name" value="DUF5712"/>
    <property type="match status" value="1"/>
</dbReference>
<dbReference type="NCBIfam" id="NF041495">
    <property type="entry name" value="MobB_relaxase"/>
    <property type="match status" value="1"/>
</dbReference>
<dbReference type="STRING" id="926559.JoomaDRAFT_1678"/>
<organism evidence="2 3">
    <name type="scientific">Galbibacter orientalis DSM 19592</name>
    <dbReference type="NCBI Taxonomy" id="926559"/>
    <lineage>
        <taxon>Bacteria</taxon>
        <taxon>Pseudomonadati</taxon>
        <taxon>Bacteroidota</taxon>
        <taxon>Flavobacteriia</taxon>
        <taxon>Flavobacteriales</taxon>
        <taxon>Flavobacteriaceae</taxon>
        <taxon>Galbibacter</taxon>
    </lineage>
</organism>
<name>I3C4Z6_9FLAO</name>
<dbReference type="eggNOG" id="ENOG502Z7U6">
    <property type="taxonomic scope" value="Bacteria"/>
</dbReference>
<feature type="coiled-coil region" evidence="1">
    <location>
        <begin position="163"/>
        <end position="190"/>
    </location>
</feature>
<proteinExistence type="predicted"/>
<evidence type="ECO:0000256" key="1">
    <source>
        <dbReference type="SAM" id="Coils"/>
    </source>
</evidence>
<dbReference type="InterPro" id="IPR043766">
    <property type="entry name" value="BfmA-like"/>
</dbReference>
<accession>I3C4Z6</accession>
<protein>
    <recommendedName>
        <fullName evidence="4">Mobilization protein</fullName>
    </recommendedName>
</protein>
<dbReference type="InterPro" id="IPR048098">
    <property type="entry name" value="MobB"/>
</dbReference>
<keyword evidence="3" id="KW-1185">Reference proteome</keyword>
<gene>
    <name evidence="2" type="ORF">JoomaDRAFT_1678</name>
</gene>